<sequence>MDAGRLNRRVTIQHRVESQDPMYGTPIVAWEPMVTVWAEVQDILPSRGEDMAEVINLARRPARVRMRWRDDVDMTMRLIIDGRTLEIIAGPAELGYREGIELMAEELST</sequence>
<dbReference type="Proteomes" id="UP000316624">
    <property type="component" value="Unassembled WGS sequence"/>
</dbReference>
<keyword evidence="2" id="KW-1185">Reference proteome</keyword>
<protein>
    <submittedName>
        <fullName evidence="1">SPP1 family predicted phage head-tail adaptor</fullName>
    </submittedName>
</protein>
<comment type="caution">
    <text evidence="1">The sequence shown here is derived from an EMBL/GenBank/DDBJ whole genome shotgun (WGS) entry which is preliminary data.</text>
</comment>
<reference evidence="1 2" key="1">
    <citation type="journal article" date="2015" name="Stand. Genomic Sci.">
        <title>Genomic Encyclopedia of Bacterial and Archaeal Type Strains, Phase III: the genomes of soil and plant-associated and newly described type strains.</title>
        <authorList>
            <person name="Whitman W.B."/>
            <person name="Woyke T."/>
            <person name="Klenk H.P."/>
            <person name="Zhou Y."/>
            <person name="Lilburn T.G."/>
            <person name="Beck B.J."/>
            <person name="De Vos P."/>
            <person name="Vandamme P."/>
            <person name="Eisen J.A."/>
            <person name="Garrity G."/>
            <person name="Hugenholtz P."/>
            <person name="Kyrpides N.C."/>
        </authorList>
    </citation>
    <scope>NUCLEOTIDE SEQUENCE [LARGE SCALE GENOMIC DNA]</scope>
    <source>
        <strain evidence="1 2">CGMCC 1.7748</strain>
    </source>
</reference>
<dbReference type="Pfam" id="PF05521">
    <property type="entry name" value="Phage_HCP"/>
    <property type="match status" value="1"/>
</dbReference>
<dbReference type="NCBIfam" id="TIGR01563">
    <property type="entry name" value="gp16_SPP1"/>
    <property type="match status" value="1"/>
</dbReference>
<dbReference type="Gene3D" id="2.40.10.270">
    <property type="entry name" value="Bacteriophage SPP1 head-tail adaptor protein"/>
    <property type="match status" value="1"/>
</dbReference>
<organism evidence="1 2">
    <name type="scientific">Sphingobium wenxiniae (strain DSM 21828 / CGMCC 1.7748 / JZ-1)</name>
    <dbReference type="NCBI Taxonomy" id="595605"/>
    <lineage>
        <taxon>Bacteria</taxon>
        <taxon>Pseudomonadati</taxon>
        <taxon>Pseudomonadota</taxon>
        <taxon>Alphaproteobacteria</taxon>
        <taxon>Sphingomonadales</taxon>
        <taxon>Sphingomonadaceae</taxon>
        <taxon>Sphingobium</taxon>
    </lineage>
</organism>
<dbReference type="InterPro" id="IPR038666">
    <property type="entry name" value="SSP1_head-tail_sf"/>
</dbReference>
<dbReference type="EMBL" id="VLKK01000004">
    <property type="protein sequence ID" value="TWH95324.1"/>
    <property type="molecule type" value="Genomic_DNA"/>
</dbReference>
<dbReference type="InterPro" id="IPR008767">
    <property type="entry name" value="Phage_SPP1_head-tail_adaptor"/>
</dbReference>
<name>A0A562KIZ5_SPHWJ</name>
<evidence type="ECO:0000313" key="2">
    <source>
        <dbReference type="Proteomes" id="UP000316624"/>
    </source>
</evidence>
<dbReference type="RefSeq" id="WP_145072521.1">
    <property type="nucleotide sequence ID" value="NZ_JACIIY010000020.1"/>
</dbReference>
<dbReference type="AlphaFoldDB" id="A0A562KIZ5"/>
<proteinExistence type="predicted"/>
<gene>
    <name evidence="1" type="ORF">IQ35_01581</name>
</gene>
<accession>A0A562KIZ5</accession>
<evidence type="ECO:0000313" key="1">
    <source>
        <dbReference type="EMBL" id="TWH95324.1"/>
    </source>
</evidence>